<comment type="function">
    <text evidence="2">Catalyzes two non-sequential steps in de novo AMP synthesis: converts (S)-2-(5-amino-1-(5-phospho-D-ribosyl)imidazole-4-carboxamido)succinate (SAICAR) to fumarate plus 5-amino-1-(5-phospho-D-ribosyl)imidazole-4-carboxamide, and thereby also contributes to de novo IMP synthesis, and converts succinyladenosine monophosphate (SAMP) to AMP and fumarate.</text>
</comment>
<evidence type="ECO:0000256" key="4">
    <source>
        <dbReference type="ARBA" id="ARBA00004734"/>
    </source>
</evidence>
<dbReference type="GO" id="GO:0004018">
    <property type="term" value="F:N6-(1,2-dicarboxyethyl)AMP AMP-lyase (fumarate-forming) activity"/>
    <property type="evidence" value="ECO:0007669"/>
    <property type="project" value="InterPro"/>
</dbReference>
<dbReference type="InterPro" id="IPR019468">
    <property type="entry name" value="AdenyloSucc_lyase_C"/>
</dbReference>
<keyword evidence="10 13" id="KW-0456">Lyase</keyword>
<comment type="subunit">
    <text evidence="6">Homotetramer. Residues from neighboring subunits contribute catalytic and substrate-binding residues to each active site.</text>
</comment>
<dbReference type="SMART" id="SM00998">
    <property type="entry name" value="ADSL_C"/>
    <property type="match status" value="1"/>
</dbReference>
<keyword evidence="16" id="KW-1185">Reference proteome</keyword>
<dbReference type="EMBL" id="UYRS01000060">
    <property type="protein sequence ID" value="VDK21025.1"/>
    <property type="molecule type" value="Genomic_DNA"/>
</dbReference>
<dbReference type="GO" id="GO:0070626">
    <property type="term" value="F:(S)-2-(5-amino-1-(5-phospho-D-ribosyl)imidazole-4-carboxamido) succinate lyase (fumarate-forming) activity"/>
    <property type="evidence" value="ECO:0007669"/>
    <property type="project" value="TreeGrafter"/>
</dbReference>
<dbReference type="NCBIfam" id="TIGR00928">
    <property type="entry name" value="purB"/>
    <property type="match status" value="1"/>
</dbReference>
<evidence type="ECO:0000256" key="3">
    <source>
        <dbReference type="ARBA" id="ARBA00004706"/>
    </source>
</evidence>
<evidence type="ECO:0000313" key="15">
    <source>
        <dbReference type="EMBL" id="VDK21025.1"/>
    </source>
</evidence>
<dbReference type="CDD" id="cd03302">
    <property type="entry name" value="Adenylsuccinate_lyase_2"/>
    <property type="match status" value="1"/>
</dbReference>
<dbReference type="FunFam" id="1.10.275.60:FF:000001">
    <property type="entry name" value="Adenylosuccinate lyase"/>
    <property type="match status" value="1"/>
</dbReference>
<dbReference type="GO" id="GO:0005829">
    <property type="term" value="C:cytosol"/>
    <property type="evidence" value="ECO:0007669"/>
    <property type="project" value="TreeGrafter"/>
</dbReference>
<comment type="catalytic activity">
    <reaction evidence="12 13">
        <text>N(6)-(1,2-dicarboxyethyl)-AMP = fumarate + AMP</text>
        <dbReference type="Rhea" id="RHEA:16853"/>
        <dbReference type="ChEBI" id="CHEBI:29806"/>
        <dbReference type="ChEBI" id="CHEBI:57567"/>
        <dbReference type="ChEBI" id="CHEBI:456215"/>
        <dbReference type="EC" id="4.3.2.2"/>
    </reaction>
</comment>
<dbReference type="InterPro" id="IPR020557">
    <property type="entry name" value="Fumarate_lyase_CS"/>
</dbReference>
<dbReference type="WBParaSite" id="TASK_0000047301-mRNA-1">
    <property type="protein sequence ID" value="TASK_0000047301-mRNA-1"/>
    <property type="gene ID" value="TASK_0000047301"/>
</dbReference>
<evidence type="ECO:0000256" key="9">
    <source>
        <dbReference type="ARBA" id="ARBA00022755"/>
    </source>
</evidence>
<dbReference type="Pfam" id="PF10397">
    <property type="entry name" value="ADSL_C"/>
    <property type="match status" value="1"/>
</dbReference>
<dbReference type="OrthoDB" id="406045at2759"/>
<evidence type="ECO:0000256" key="12">
    <source>
        <dbReference type="ARBA" id="ARBA00047513"/>
    </source>
</evidence>
<dbReference type="Gene3D" id="1.20.200.10">
    <property type="entry name" value="Fumarase/aspartase (Central domain)"/>
    <property type="match status" value="1"/>
</dbReference>
<dbReference type="STRING" id="60517.A0A158R6L7"/>
<dbReference type="Pfam" id="PF00206">
    <property type="entry name" value="Lyase_1"/>
    <property type="match status" value="1"/>
</dbReference>
<dbReference type="PRINTS" id="PR00149">
    <property type="entry name" value="FUMRATELYASE"/>
</dbReference>
<evidence type="ECO:0000256" key="8">
    <source>
        <dbReference type="ARBA" id="ARBA00017058"/>
    </source>
</evidence>
<comment type="catalytic activity">
    <reaction evidence="1 13">
        <text>(2S)-2-[5-amino-1-(5-phospho-beta-D-ribosyl)imidazole-4-carboxamido]succinate = 5-amino-1-(5-phospho-beta-D-ribosyl)imidazole-4-carboxamide + fumarate</text>
        <dbReference type="Rhea" id="RHEA:23920"/>
        <dbReference type="ChEBI" id="CHEBI:29806"/>
        <dbReference type="ChEBI" id="CHEBI:58443"/>
        <dbReference type="ChEBI" id="CHEBI:58475"/>
        <dbReference type="EC" id="4.3.2.2"/>
    </reaction>
</comment>
<dbReference type="PANTHER" id="PTHR43172:SF1">
    <property type="entry name" value="ADENYLOSUCCINATE LYASE"/>
    <property type="match status" value="1"/>
</dbReference>
<dbReference type="InterPro" id="IPR008948">
    <property type="entry name" value="L-Aspartase-like"/>
</dbReference>
<comment type="pathway">
    <text evidence="3 13">Purine metabolism; IMP biosynthesis via de novo pathway; 5-amino-1-(5-phospho-D-ribosyl)imidazole-4-carboxamide from 5-amino-1-(5-phospho-D-ribosyl)imidazole-4-carboxylate: step 2/2.</text>
</comment>
<evidence type="ECO:0000256" key="2">
    <source>
        <dbReference type="ARBA" id="ARBA00002971"/>
    </source>
</evidence>
<dbReference type="InterPro" id="IPR000362">
    <property type="entry name" value="Fumarate_lyase_fam"/>
</dbReference>
<dbReference type="InterPro" id="IPR022761">
    <property type="entry name" value="Fumarate_lyase_N"/>
</dbReference>
<evidence type="ECO:0000256" key="11">
    <source>
        <dbReference type="ARBA" id="ARBA00030717"/>
    </source>
</evidence>
<dbReference type="UniPathway" id="UPA00074">
    <property type="reaction ID" value="UER00132"/>
</dbReference>
<dbReference type="PANTHER" id="PTHR43172">
    <property type="entry name" value="ADENYLOSUCCINATE LYASE"/>
    <property type="match status" value="1"/>
</dbReference>
<dbReference type="PROSITE" id="PS00163">
    <property type="entry name" value="FUMARATE_LYASES"/>
    <property type="match status" value="1"/>
</dbReference>
<comment type="pathway">
    <text evidence="4 13">Purine metabolism; AMP biosynthesis via de novo pathway; AMP from IMP: step 2/2.</text>
</comment>
<evidence type="ECO:0000256" key="1">
    <source>
        <dbReference type="ARBA" id="ARBA00000598"/>
    </source>
</evidence>
<organism evidence="17">
    <name type="scientific">Taenia asiatica</name>
    <name type="common">Asian tapeworm</name>
    <dbReference type="NCBI Taxonomy" id="60517"/>
    <lineage>
        <taxon>Eukaryota</taxon>
        <taxon>Metazoa</taxon>
        <taxon>Spiralia</taxon>
        <taxon>Lophotrochozoa</taxon>
        <taxon>Platyhelminthes</taxon>
        <taxon>Cestoda</taxon>
        <taxon>Eucestoda</taxon>
        <taxon>Cyclophyllidea</taxon>
        <taxon>Taeniidae</taxon>
        <taxon>Taenia</taxon>
    </lineage>
</organism>
<sequence length="493" mass="55285">MVGAGDVYEYVGVPFTNNFCRSPLNARYASQEMQYNFSPKRKVILWRQLWLWLAESQQKLGLKITDEQLEEMRHNLDQVDFEQAAEEEALRRHDVMAHVYVFATACPKASPIIHLGATSCYVADNADLIILRHAFTLLATRVARCIARLAERARRYRDVVCLGRTHLQPAQPTTVGRRMCMWIQDLLLDLENVERARDNLIRFRGTKGAIGTQASFLDLFEGDDAKVVQLDELVAKRAGFSRLWSVTGQTYPRKLDVDLVNILSSLGATVHKICTDIRLLASFKEIEEPFESSQIGSSAMPYKRNPIRCERACALARLLMSHSTAVLGMAGVQWLERSLDDSALRRVLLPEACLAADACLIILQNVLEGLVVYPKVIERNLMAELPFLATERILMWMVTHAGADRQDCHERIRAHSQAAGDMVKLEGRCNDLVERLSGDAYFAPIAGNLDKLLDPRAFIGRAPSQVDDFLANEVAPVLERYSGELGGVSTLSV</sequence>
<dbReference type="GO" id="GO:0006189">
    <property type="term" value="P:'de novo' IMP biosynthetic process"/>
    <property type="evidence" value="ECO:0007669"/>
    <property type="project" value="UniProtKB-UniPathway"/>
</dbReference>
<evidence type="ECO:0000313" key="16">
    <source>
        <dbReference type="Proteomes" id="UP000282613"/>
    </source>
</evidence>
<accession>A0A158R6L7</accession>
<evidence type="ECO:0000313" key="17">
    <source>
        <dbReference type="WBParaSite" id="TASK_0000047301-mRNA-1"/>
    </source>
</evidence>
<evidence type="ECO:0000256" key="10">
    <source>
        <dbReference type="ARBA" id="ARBA00023239"/>
    </source>
</evidence>
<dbReference type="Gene3D" id="1.10.275.60">
    <property type="match status" value="1"/>
</dbReference>
<evidence type="ECO:0000256" key="5">
    <source>
        <dbReference type="ARBA" id="ARBA00008273"/>
    </source>
</evidence>
<dbReference type="AlphaFoldDB" id="A0A158R6L7"/>
<dbReference type="PRINTS" id="PR00145">
    <property type="entry name" value="ARGSUCLYASE"/>
</dbReference>
<comment type="similarity">
    <text evidence="5 13">Belongs to the lyase 1 family. Adenylosuccinate lyase subfamily.</text>
</comment>
<dbReference type="Proteomes" id="UP000282613">
    <property type="component" value="Unassembled WGS sequence"/>
</dbReference>
<reference evidence="17" key="1">
    <citation type="submission" date="2016-04" db="UniProtKB">
        <authorList>
            <consortium name="WormBaseParasite"/>
        </authorList>
    </citation>
    <scope>IDENTIFICATION</scope>
</reference>
<proteinExistence type="inferred from homology"/>
<dbReference type="GO" id="GO:0044208">
    <property type="term" value="P:'de novo' AMP biosynthetic process"/>
    <property type="evidence" value="ECO:0007669"/>
    <property type="project" value="UniProtKB-UniPathway"/>
</dbReference>
<protein>
    <recommendedName>
        <fullName evidence="8 13">Adenylosuccinate lyase</fullName>
        <shortName evidence="13">ASL</shortName>
        <ecNumber evidence="7 13">4.3.2.2</ecNumber>
    </recommendedName>
    <alternativeName>
        <fullName evidence="11 13">Adenylosuccinase</fullName>
    </alternativeName>
</protein>
<reference evidence="15 16" key="2">
    <citation type="submission" date="2018-11" db="EMBL/GenBank/DDBJ databases">
        <authorList>
            <consortium name="Pathogen Informatics"/>
        </authorList>
    </citation>
    <scope>NUCLEOTIDE SEQUENCE [LARGE SCALE GENOMIC DNA]</scope>
</reference>
<evidence type="ECO:0000256" key="7">
    <source>
        <dbReference type="ARBA" id="ARBA00012339"/>
    </source>
</evidence>
<dbReference type="InterPro" id="IPR004769">
    <property type="entry name" value="Pur_lyase"/>
</dbReference>
<name>A0A158R6L7_TAEAS</name>
<evidence type="ECO:0000256" key="6">
    <source>
        <dbReference type="ARBA" id="ARBA00011668"/>
    </source>
</evidence>
<dbReference type="Gene3D" id="1.10.40.30">
    <property type="entry name" value="Fumarase/aspartase (C-terminal domain)"/>
    <property type="match status" value="1"/>
</dbReference>
<dbReference type="EC" id="4.3.2.2" evidence="7 13"/>
<dbReference type="SUPFAM" id="SSF48557">
    <property type="entry name" value="L-aspartase-like"/>
    <property type="match status" value="1"/>
</dbReference>
<evidence type="ECO:0000259" key="14">
    <source>
        <dbReference type="SMART" id="SM00998"/>
    </source>
</evidence>
<evidence type="ECO:0000256" key="13">
    <source>
        <dbReference type="RuleBase" id="RU361172"/>
    </source>
</evidence>
<feature type="domain" description="Adenylosuccinate lyase C-terminal" evidence="14">
    <location>
        <begin position="385"/>
        <end position="470"/>
    </location>
</feature>
<dbReference type="UniPathway" id="UPA00075">
    <property type="reaction ID" value="UER00336"/>
</dbReference>
<keyword evidence="9 13" id="KW-0658">Purine biosynthesis</keyword>
<gene>
    <name evidence="15" type="ORF">TASK_LOCUS474</name>
</gene>